<evidence type="ECO:0000313" key="6">
    <source>
        <dbReference type="Proteomes" id="UP000286681"/>
    </source>
</evidence>
<sequence length="120" mass="12875">MKHGFALAIALVVASPALAEDWDFMLTNGSGKPIKTIELAPAGTTDFKPQTIDPETRRDPVIKAGAKTTIRFDKAASQCRFDLKATFEDGTTQIWTGANVCDNSYITIKLANGKATISAN</sequence>
<reference evidence="6 7" key="3">
    <citation type="submission" date="2018-07" db="EMBL/GenBank/DDBJ databases">
        <title>Genomic and Epidemiologic Investigation of an Indolent Hospital Outbreak.</title>
        <authorList>
            <person name="Johnson R.C."/>
            <person name="Deming C."/>
            <person name="Conlan S."/>
            <person name="Zellmer C.J."/>
            <person name="Michelin A.V."/>
            <person name="Lee-Lin S."/>
            <person name="Thomas P.J."/>
            <person name="Park M."/>
            <person name="Weingarten R.A."/>
            <person name="Less J."/>
            <person name="Dekker J.P."/>
            <person name="Frank K.M."/>
            <person name="Musser K.A."/>
            <person name="Mcquiston J.R."/>
            <person name="Henderson D.K."/>
            <person name="Lau A.F."/>
            <person name="Palmore T.N."/>
            <person name="Segre J.A."/>
        </authorList>
    </citation>
    <scope>NUCLEOTIDE SEQUENCE [LARGE SCALE GENOMIC DNA]</scope>
    <source>
        <strain evidence="4 7">SK-CDC1_0717</strain>
        <strain evidence="3 6">SK-NIH.Env10_0317</strain>
    </source>
</reference>
<organism evidence="2 5">
    <name type="scientific">Sphingomonas koreensis</name>
    <dbReference type="NCBI Taxonomy" id="93064"/>
    <lineage>
        <taxon>Bacteria</taxon>
        <taxon>Pseudomonadati</taxon>
        <taxon>Pseudomonadota</taxon>
        <taxon>Alphaproteobacteria</taxon>
        <taxon>Sphingomonadales</taxon>
        <taxon>Sphingomonadaceae</taxon>
        <taxon>Sphingomonas</taxon>
    </lineage>
</organism>
<evidence type="ECO:0000256" key="1">
    <source>
        <dbReference type="SAM" id="SignalP"/>
    </source>
</evidence>
<evidence type="ECO:0000313" key="4">
    <source>
        <dbReference type="EMBL" id="RSY88056.1"/>
    </source>
</evidence>
<dbReference type="EMBL" id="CP018820">
    <property type="protein sequence ID" value="APR51774.1"/>
    <property type="molecule type" value="Genomic_DNA"/>
</dbReference>
<evidence type="ECO:0000313" key="2">
    <source>
        <dbReference type="EMBL" id="APR51774.1"/>
    </source>
</evidence>
<dbReference type="Proteomes" id="UP000286681">
    <property type="component" value="Unassembled WGS sequence"/>
</dbReference>
<evidence type="ECO:0000313" key="3">
    <source>
        <dbReference type="EMBL" id="RSV08192.1"/>
    </source>
</evidence>
<feature type="signal peptide" evidence="1">
    <location>
        <begin position="1"/>
        <end position="19"/>
    </location>
</feature>
<reference evidence="2" key="1">
    <citation type="submission" date="2016-12" db="EMBL/GenBank/DDBJ databases">
        <title>Whole genome sequencing of Sphingomonas koreensis.</title>
        <authorList>
            <person name="Conlan S."/>
            <person name="Thomas P.J."/>
            <person name="Mullikin J."/>
            <person name="Palmore T.N."/>
            <person name="Frank K.M."/>
            <person name="Segre J.A."/>
        </authorList>
    </citation>
    <scope>NUCLEOTIDE SEQUENCE</scope>
    <source>
        <strain evidence="2">ABOJV</strain>
    </source>
</reference>
<dbReference type="AlphaFoldDB" id="A0A1L6J7B6"/>
<dbReference type="GeneID" id="44131793"/>
<proteinExistence type="predicted"/>
<evidence type="ECO:0008006" key="8">
    <source>
        <dbReference type="Google" id="ProtNLM"/>
    </source>
</evidence>
<dbReference type="EMBL" id="QQWO01000001">
    <property type="protein sequence ID" value="RSV08192.1"/>
    <property type="molecule type" value="Genomic_DNA"/>
</dbReference>
<protein>
    <recommendedName>
        <fullName evidence="8">Protease inhibitor Inh</fullName>
    </recommendedName>
</protein>
<evidence type="ECO:0000313" key="7">
    <source>
        <dbReference type="Proteomes" id="UP000287746"/>
    </source>
</evidence>
<dbReference type="OrthoDB" id="4736977at2"/>
<keyword evidence="1" id="KW-0732">Signal</keyword>
<dbReference type="KEGG" id="skr:BRX40_04385"/>
<name>A0A1L6J7B6_9SPHN</name>
<dbReference type="Proteomes" id="UP000185161">
    <property type="component" value="Chromosome"/>
</dbReference>
<evidence type="ECO:0000313" key="5">
    <source>
        <dbReference type="Proteomes" id="UP000185161"/>
    </source>
</evidence>
<gene>
    <name evidence="2" type="ORF">BRX40_04385</name>
    <name evidence="3" type="ORF">CA257_01620</name>
    <name evidence="4" type="ORF">DAH66_06255</name>
</gene>
<accession>A0A1L6J7B6</accession>
<dbReference type="EMBL" id="QQYZ01000004">
    <property type="protein sequence ID" value="RSY88056.1"/>
    <property type="molecule type" value="Genomic_DNA"/>
</dbReference>
<feature type="chain" id="PRO_5009867341" description="Protease inhibitor Inh" evidence="1">
    <location>
        <begin position="20"/>
        <end position="120"/>
    </location>
</feature>
<dbReference type="RefSeq" id="WP_066572516.1">
    <property type="nucleotide sequence ID" value="NZ_CP018820.1"/>
</dbReference>
<dbReference type="STRING" id="93064.BRX40_04385"/>
<reference evidence="5" key="2">
    <citation type="submission" date="2016-12" db="EMBL/GenBank/DDBJ databases">
        <title>Whole genome sequencing of Sphingomonas sp. ABOJV.</title>
        <authorList>
            <person name="Conlan S."/>
            <person name="Thomas P.J."/>
            <person name="Mullikin J."/>
            <person name="Palmore T.N."/>
            <person name="Frank K.M."/>
            <person name="Segre J.A."/>
        </authorList>
    </citation>
    <scope>NUCLEOTIDE SEQUENCE [LARGE SCALE GENOMIC DNA]</scope>
    <source>
        <strain evidence="5">ABOJV</strain>
    </source>
</reference>
<dbReference type="Proteomes" id="UP000287746">
    <property type="component" value="Unassembled WGS sequence"/>
</dbReference>
<keyword evidence="5" id="KW-1185">Reference proteome</keyword>